<proteinExistence type="predicted"/>
<reference evidence="2" key="1">
    <citation type="submission" date="2019-03" db="EMBL/GenBank/DDBJ databases">
        <authorList>
            <person name="Mank J."/>
            <person name="Almeida P."/>
        </authorList>
    </citation>
    <scope>NUCLEOTIDE SEQUENCE</scope>
    <source>
        <strain evidence="2">78183</strain>
    </source>
</reference>
<protein>
    <submittedName>
        <fullName evidence="2">Uncharacterized protein</fullName>
    </submittedName>
</protein>
<keyword evidence="1" id="KW-0472">Membrane</keyword>
<evidence type="ECO:0000313" key="2">
    <source>
        <dbReference type="EMBL" id="VFU34646.1"/>
    </source>
</evidence>
<organism evidence="2">
    <name type="scientific">Salix viminalis</name>
    <name type="common">Common osier</name>
    <name type="synonym">Basket willow</name>
    <dbReference type="NCBI Taxonomy" id="40686"/>
    <lineage>
        <taxon>Eukaryota</taxon>
        <taxon>Viridiplantae</taxon>
        <taxon>Streptophyta</taxon>
        <taxon>Embryophyta</taxon>
        <taxon>Tracheophyta</taxon>
        <taxon>Spermatophyta</taxon>
        <taxon>Magnoliopsida</taxon>
        <taxon>eudicotyledons</taxon>
        <taxon>Gunneridae</taxon>
        <taxon>Pentapetalae</taxon>
        <taxon>rosids</taxon>
        <taxon>fabids</taxon>
        <taxon>Malpighiales</taxon>
        <taxon>Salicaceae</taxon>
        <taxon>Saliceae</taxon>
        <taxon>Salix</taxon>
    </lineage>
</organism>
<dbReference type="AlphaFoldDB" id="A0A6N2L281"/>
<name>A0A6N2L281_SALVM</name>
<gene>
    <name evidence="2" type="ORF">SVIM_LOCUS167054</name>
</gene>
<accession>A0A6N2L281</accession>
<evidence type="ECO:0000256" key="1">
    <source>
        <dbReference type="SAM" id="Phobius"/>
    </source>
</evidence>
<sequence length="38" mass="4585">MEQCISFTVNNEVGSLYLIYFSFLFCFTLFILFFLIIF</sequence>
<keyword evidence="1" id="KW-1133">Transmembrane helix</keyword>
<feature type="transmembrane region" description="Helical" evidence="1">
    <location>
        <begin position="17"/>
        <end position="37"/>
    </location>
</feature>
<keyword evidence="1" id="KW-0812">Transmembrane</keyword>
<dbReference type="EMBL" id="CAADRP010001024">
    <property type="protein sequence ID" value="VFU34646.1"/>
    <property type="molecule type" value="Genomic_DNA"/>
</dbReference>